<keyword evidence="2" id="KW-1185">Reference proteome</keyword>
<protein>
    <submittedName>
        <fullName evidence="1">LEF-6</fullName>
    </submittedName>
</protein>
<gene>
    <name evidence="1" type="primary">lef-6</name>
</gene>
<dbReference type="Proteomes" id="UP000202317">
    <property type="component" value="Segment"/>
</dbReference>
<organism evidence="1 2">
    <name type="scientific">Choristoneura occidentalis granulovirus</name>
    <dbReference type="NCBI Taxonomy" id="364745"/>
    <lineage>
        <taxon>Viruses</taxon>
        <taxon>Viruses incertae sedis</taxon>
        <taxon>Naldaviricetes</taxon>
        <taxon>Lefavirales</taxon>
        <taxon>Baculoviridae</taxon>
        <taxon>Betabaculovirus</taxon>
        <taxon>Betabaculovirus chofumiferanae</taxon>
    </lineage>
</organism>
<dbReference type="EMBL" id="DQ333351">
    <property type="protein sequence ID" value="ABC61194.1"/>
    <property type="molecule type" value="Genomic_DNA"/>
</dbReference>
<sequence>MKITKLYLTYDKYPLWLTKDLMIYMGGKNILHNIDWIRSKKNCLYIKKNNILNLVKSMEFYYPDGNLFQIRTEDDENVDDEWFN</sequence>
<dbReference type="OrthoDB" id="22297at10239"/>
<dbReference type="GeneID" id="4155903"/>
<dbReference type="RefSeq" id="YP_654481.1">
    <property type="nucleotide sequence ID" value="NC_008168.1"/>
</dbReference>
<name>Q1A4N6_9BBAC</name>
<evidence type="ECO:0000313" key="1">
    <source>
        <dbReference type="EMBL" id="ABC61194.1"/>
    </source>
</evidence>
<proteinExistence type="predicted"/>
<accession>Q1A4N6</accession>
<dbReference type="KEGG" id="vg:4155903"/>
<reference evidence="1 2" key="1">
    <citation type="journal article" date="2006" name="J. Gen. Virol.">
        <title>Sequence analysis of the Choristoneura occidentalis granulovirus genome.</title>
        <authorList>
            <person name="Escasa S.R."/>
            <person name="Lauzon H.A.M."/>
            <person name="Mathur A.C."/>
            <person name="Krell P.J."/>
            <person name="Arif B.M."/>
        </authorList>
    </citation>
    <scope>NUCLEOTIDE SEQUENCE [LARGE SCALE GENOMIC DNA]</scope>
</reference>
<evidence type="ECO:0000313" key="2">
    <source>
        <dbReference type="Proteomes" id="UP000202317"/>
    </source>
</evidence>